<protein>
    <submittedName>
        <fullName evidence="2">PD-(D/E)XK nuclease family protein</fullName>
    </submittedName>
</protein>
<dbReference type="InterPro" id="IPR051827">
    <property type="entry name" value="Cas4_exonuclease"/>
</dbReference>
<gene>
    <name evidence="2" type="ORF">JW744_02035</name>
</gene>
<dbReference type="PANTHER" id="PTHR36531:SF2">
    <property type="entry name" value="CRISPR-ASSOCIATED EXONUCLEASE CAS4"/>
    <property type="match status" value="1"/>
</dbReference>
<name>A0A938YN41_9ARCH</name>
<comment type="caution">
    <text evidence="2">The sequence shown here is derived from an EMBL/GenBank/DDBJ whole genome shotgun (WGS) entry which is preliminary data.</text>
</comment>
<dbReference type="Pfam" id="PF12705">
    <property type="entry name" value="PDDEXK_1"/>
    <property type="match status" value="1"/>
</dbReference>
<proteinExistence type="predicted"/>
<evidence type="ECO:0000259" key="1">
    <source>
        <dbReference type="Pfam" id="PF12705"/>
    </source>
</evidence>
<reference evidence="2" key="1">
    <citation type="submission" date="2021-01" db="EMBL/GenBank/DDBJ databases">
        <title>Active Sulfur Cycling in an Early Earth Analoge.</title>
        <authorList>
            <person name="Hahn C.R."/>
            <person name="Youssef N.H."/>
            <person name="Elshahed M."/>
        </authorList>
    </citation>
    <scope>NUCLEOTIDE SEQUENCE</scope>
    <source>
        <strain evidence="2">Zod_Metabat.1151</strain>
    </source>
</reference>
<evidence type="ECO:0000313" key="3">
    <source>
        <dbReference type="Proteomes" id="UP000809243"/>
    </source>
</evidence>
<dbReference type="Gene3D" id="3.90.320.10">
    <property type="match status" value="1"/>
</dbReference>
<dbReference type="InterPro" id="IPR038726">
    <property type="entry name" value="PDDEXK_AddAB-type"/>
</dbReference>
<dbReference type="InterPro" id="IPR011604">
    <property type="entry name" value="PDDEXK-like_dom_sf"/>
</dbReference>
<organism evidence="2 3">
    <name type="scientific">Candidatus Iainarchaeum sp</name>
    <dbReference type="NCBI Taxonomy" id="3101447"/>
    <lineage>
        <taxon>Archaea</taxon>
        <taxon>Candidatus Iainarchaeota</taxon>
        <taxon>Candidatus Iainarchaeia</taxon>
        <taxon>Candidatus Iainarchaeales</taxon>
        <taxon>Candidatus Iainarchaeaceae</taxon>
        <taxon>Candidatus Iainarchaeum</taxon>
    </lineage>
</organism>
<feature type="domain" description="PD-(D/E)XK endonuclease-like" evidence="1">
    <location>
        <begin position="60"/>
        <end position="209"/>
    </location>
</feature>
<dbReference type="PANTHER" id="PTHR36531">
    <property type="entry name" value="CRISPR-ASSOCIATED EXONUCLEASE CAS4"/>
    <property type="match status" value="1"/>
</dbReference>
<dbReference type="EMBL" id="JAFGDB010000032">
    <property type="protein sequence ID" value="MBN2067224.1"/>
    <property type="molecule type" value="Genomic_DNA"/>
</dbReference>
<evidence type="ECO:0000313" key="2">
    <source>
        <dbReference type="EMBL" id="MBN2067224.1"/>
    </source>
</evidence>
<sequence length="213" mass="24875">MVTRHIERESRAKSIGRYYPSEIGNCMRKVWYSYRYPQQVQPELLKIFEVGNMLHGFVVEVLKSEKNADVQLLKSEFPLKIETPEFIVSGRVDDLVLVKTSGKTIIVEVKSTKSIEFVKEASESHAMQLQLYMHATGIHNGIVLYIDKSNLESKQFSVEYSQEKVREIMQRFRELDQLLKSGLLPVDEAKRDEKKQWMCRFCEYQGKCRKSEA</sequence>
<dbReference type="AlphaFoldDB" id="A0A938YN41"/>
<accession>A0A938YN41</accession>
<dbReference type="Proteomes" id="UP000809243">
    <property type="component" value="Unassembled WGS sequence"/>
</dbReference>